<dbReference type="AlphaFoldDB" id="A0A2S1QYA0"/>
<name>A0A2S1QYA0_9FLAO</name>
<dbReference type="KEGG" id="falb:HYN59_09775"/>
<gene>
    <name evidence="1" type="ORF">HYN59_09775</name>
</gene>
<dbReference type="EMBL" id="CP029186">
    <property type="protein sequence ID" value="AWH85383.1"/>
    <property type="molecule type" value="Genomic_DNA"/>
</dbReference>
<sequence>MKTIFAGICFLAVLFNFNSQKRNFHKGKNIYTEIIGDSGYIRKGEALRLLSQAKYDPGTEWEGRDTLDLEARIYKFSDTIGKYYRMDNGKYIALLCDIIHPDRNMFTLLEINDKGEVLQAEPYYAGMHQCCWERHYEGLKKYPGGYFGTKSCGTGSGFCSSYLYLFKDFSPQGNGISTYIYSGWCIGGEISCHLTSDMEIKNDTVTMHYTMEHLKERRNGKYKTVFSEKFDVKYVEREQGWVALDSTKIQEFPD</sequence>
<proteinExistence type="predicted"/>
<dbReference type="RefSeq" id="WP_108778085.1">
    <property type="nucleotide sequence ID" value="NZ_CP029186.1"/>
</dbReference>
<evidence type="ECO:0000313" key="1">
    <source>
        <dbReference type="EMBL" id="AWH85383.1"/>
    </source>
</evidence>
<keyword evidence="2" id="KW-1185">Reference proteome</keyword>
<dbReference type="Proteomes" id="UP000244929">
    <property type="component" value="Chromosome"/>
</dbReference>
<evidence type="ECO:0000313" key="2">
    <source>
        <dbReference type="Proteomes" id="UP000244929"/>
    </source>
</evidence>
<accession>A0A2S1QYA0</accession>
<reference evidence="1 2" key="1">
    <citation type="submission" date="2018-04" db="EMBL/GenBank/DDBJ databases">
        <title>Genome sequencing of Flavobacterium sp. HYN0059.</title>
        <authorList>
            <person name="Yi H."/>
            <person name="Baek C."/>
        </authorList>
    </citation>
    <scope>NUCLEOTIDE SEQUENCE [LARGE SCALE GENOMIC DNA]</scope>
    <source>
        <strain evidence="1 2">HYN0059</strain>
    </source>
</reference>
<dbReference type="OrthoDB" id="1367272at2"/>
<protein>
    <submittedName>
        <fullName evidence="1">Uncharacterized protein</fullName>
    </submittedName>
</protein>
<organism evidence="1 2">
    <name type="scientific">Flavobacterium album</name>
    <dbReference type="NCBI Taxonomy" id="2175091"/>
    <lineage>
        <taxon>Bacteria</taxon>
        <taxon>Pseudomonadati</taxon>
        <taxon>Bacteroidota</taxon>
        <taxon>Flavobacteriia</taxon>
        <taxon>Flavobacteriales</taxon>
        <taxon>Flavobacteriaceae</taxon>
        <taxon>Flavobacterium</taxon>
    </lineage>
</organism>